<proteinExistence type="predicted"/>
<keyword evidence="3" id="KW-1185">Reference proteome</keyword>
<feature type="region of interest" description="Disordered" evidence="1">
    <location>
        <begin position="90"/>
        <end position="113"/>
    </location>
</feature>
<dbReference type="Ensembl" id="ENSSSUT00005001266.1">
    <property type="protein sequence ID" value="ENSSSUP00005001060.1"/>
    <property type="gene ID" value="ENSSSUG00005000761.1"/>
</dbReference>
<dbReference type="PANTHER" id="PTHR35444">
    <property type="entry name" value="RIKEN CDNA 1700001C19 GENE"/>
    <property type="match status" value="1"/>
</dbReference>
<dbReference type="OMA" id="LAWKCEL"/>
<accession>A0A673SV03</accession>
<evidence type="ECO:0000256" key="1">
    <source>
        <dbReference type="SAM" id="MobiDB-lite"/>
    </source>
</evidence>
<sequence length="203" mass="22742">MTTWGAERNPKAGAQAVTSSVGRGPVTIKVREGNWVIMKDLPSPSACPVPDRTLHRLPQGPLPGHVRRWAPGPAHRRQVLRAPPLAWKCELPGQDSKKPSAPSHETKIPSGKKLQCPHLPLSQSWMQDREQSLAAAYVPVAVDPKGQSLDKLRFKFYTAQYSNSLNPFYTLQKPTCGYVYRRDTDHTRKRIDVPPANLLLWRS</sequence>
<evidence type="ECO:0000313" key="3">
    <source>
        <dbReference type="Proteomes" id="UP000472268"/>
    </source>
</evidence>
<dbReference type="PANTHER" id="PTHR35444:SF1">
    <property type="entry name" value="RIKEN CDNA 1700001C19 GENE"/>
    <property type="match status" value="1"/>
</dbReference>
<feature type="region of interest" description="Disordered" evidence="1">
    <location>
        <begin position="1"/>
        <end position="21"/>
    </location>
</feature>
<dbReference type="AlphaFoldDB" id="A0A673SV03"/>
<gene>
    <name evidence="2" type="primary">CIMIP3</name>
</gene>
<name>A0A673SV03_SURSU</name>
<dbReference type="InterPro" id="IPR054446">
    <property type="entry name" value="CIMIP3-like"/>
</dbReference>
<organism evidence="2 3">
    <name type="scientific">Suricata suricatta</name>
    <name type="common">Meerkat</name>
    <dbReference type="NCBI Taxonomy" id="37032"/>
    <lineage>
        <taxon>Eukaryota</taxon>
        <taxon>Metazoa</taxon>
        <taxon>Chordata</taxon>
        <taxon>Craniata</taxon>
        <taxon>Vertebrata</taxon>
        <taxon>Euteleostomi</taxon>
        <taxon>Mammalia</taxon>
        <taxon>Eutheria</taxon>
        <taxon>Laurasiatheria</taxon>
        <taxon>Carnivora</taxon>
        <taxon>Feliformia</taxon>
        <taxon>Herpestidae</taxon>
        <taxon>Suricata</taxon>
    </lineage>
</organism>
<protein>
    <submittedName>
        <fullName evidence="2">Uncharacterized protein</fullName>
    </submittedName>
</protein>
<reference evidence="2" key="3">
    <citation type="submission" date="2025-09" db="UniProtKB">
        <authorList>
            <consortium name="Ensembl"/>
        </authorList>
    </citation>
    <scope>IDENTIFICATION</scope>
</reference>
<reference evidence="2" key="2">
    <citation type="submission" date="2025-08" db="UniProtKB">
        <authorList>
            <consortium name="Ensembl"/>
        </authorList>
    </citation>
    <scope>IDENTIFICATION</scope>
</reference>
<reference evidence="2 3" key="1">
    <citation type="submission" date="2019-05" db="EMBL/GenBank/DDBJ databases">
        <title>A Chromosome-scale Meerkat (S. suricatta) Genome Assembly.</title>
        <authorList>
            <person name="Dudchenko O."/>
            <person name="Lieberman Aiden E."/>
            <person name="Tung J."/>
            <person name="Barreiro L.B."/>
            <person name="Clutton-Brock T.H."/>
        </authorList>
    </citation>
    <scope>NUCLEOTIDE SEQUENCE [LARGE SCALE GENOMIC DNA]</scope>
</reference>
<dbReference type="Proteomes" id="UP000472268">
    <property type="component" value="Chromosome 7"/>
</dbReference>
<dbReference type="Pfam" id="PF22581">
    <property type="entry name" value="CIMIP3"/>
    <property type="match status" value="1"/>
</dbReference>
<evidence type="ECO:0000313" key="2">
    <source>
        <dbReference type="Ensembl" id="ENSSSUP00005001060.1"/>
    </source>
</evidence>